<dbReference type="Gene3D" id="1.20.1050.10">
    <property type="match status" value="1"/>
</dbReference>
<dbReference type="Pfam" id="PF02798">
    <property type="entry name" value="GST_N"/>
    <property type="match status" value="1"/>
</dbReference>
<dbReference type="InterPro" id="IPR040079">
    <property type="entry name" value="Glutathione_S-Trfase"/>
</dbReference>
<feature type="domain" description="GST C-terminal" evidence="3">
    <location>
        <begin position="107"/>
        <end position="239"/>
    </location>
</feature>
<feature type="region of interest" description="Disordered" evidence="1">
    <location>
        <begin position="273"/>
        <end position="349"/>
    </location>
</feature>
<dbReference type="InterPro" id="IPR036249">
    <property type="entry name" value="Thioredoxin-like_sf"/>
</dbReference>
<dbReference type="FunFam" id="3.40.30.10:FF:000035">
    <property type="entry name" value="hematopoietic prostaglandin D synthase"/>
    <property type="match status" value="1"/>
</dbReference>
<evidence type="ECO:0000259" key="2">
    <source>
        <dbReference type="PROSITE" id="PS50404"/>
    </source>
</evidence>
<dbReference type="FunCoup" id="F2U7D3">
    <property type="interactions" value="119"/>
</dbReference>
<dbReference type="InParanoid" id="F2U7D3"/>
<dbReference type="SUPFAM" id="SSF47616">
    <property type="entry name" value="GST C-terminal domain-like"/>
    <property type="match status" value="1"/>
</dbReference>
<dbReference type="Pfam" id="PF14497">
    <property type="entry name" value="GST_C_3"/>
    <property type="match status" value="1"/>
</dbReference>
<dbReference type="InterPro" id="IPR036282">
    <property type="entry name" value="Glutathione-S-Trfase_C_sf"/>
</dbReference>
<dbReference type="SFLD" id="SFLDG00363">
    <property type="entry name" value="AMPS_(cytGST):_Alpha-__Mu-__Pi"/>
    <property type="match status" value="1"/>
</dbReference>
<dbReference type="GO" id="GO:0004364">
    <property type="term" value="F:glutathione transferase activity"/>
    <property type="evidence" value="ECO:0007669"/>
    <property type="project" value="TreeGrafter"/>
</dbReference>
<keyword evidence="5" id="KW-1185">Reference proteome</keyword>
<feature type="compositionally biased region" description="Low complexity" evidence="1">
    <location>
        <begin position="279"/>
        <end position="299"/>
    </location>
</feature>
<reference evidence="4" key="1">
    <citation type="submission" date="2009-08" db="EMBL/GenBank/DDBJ databases">
        <title>Annotation of Salpingoeca rosetta.</title>
        <authorList>
            <consortium name="The Broad Institute Genome Sequencing Platform"/>
            <person name="Russ C."/>
            <person name="Cuomo C."/>
            <person name="Burger G."/>
            <person name="Gray M.W."/>
            <person name="Holland P.W.H."/>
            <person name="King N."/>
            <person name="Lang F.B.F."/>
            <person name="Roger A.J."/>
            <person name="Ruiz-Trillo I."/>
            <person name="Young S.K."/>
            <person name="Zeng Q."/>
            <person name="Gargeya S."/>
            <person name="Alvarado L."/>
            <person name="Berlin A."/>
            <person name="Chapman S.B."/>
            <person name="Chen Z."/>
            <person name="Freedman E."/>
            <person name="Gellesch M."/>
            <person name="Goldberg J."/>
            <person name="Griggs A."/>
            <person name="Gujja S."/>
            <person name="Heilman E."/>
            <person name="Heiman D."/>
            <person name="Howarth C."/>
            <person name="Mehta T."/>
            <person name="Neiman D."/>
            <person name="Pearson M."/>
            <person name="Roberts A."/>
            <person name="Saif S."/>
            <person name="Shea T."/>
            <person name="Shenoy N."/>
            <person name="Sisk P."/>
            <person name="Stolte C."/>
            <person name="Sykes S."/>
            <person name="White J."/>
            <person name="Yandava C."/>
            <person name="Haas B."/>
            <person name="Nusbaum C."/>
            <person name="Birren B."/>
        </authorList>
    </citation>
    <scope>NUCLEOTIDE SEQUENCE [LARGE SCALE GENOMIC DNA]</scope>
    <source>
        <strain evidence="4">ATCC 50818</strain>
    </source>
</reference>
<dbReference type="Proteomes" id="UP000007799">
    <property type="component" value="Unassembled WGS sequence"/>
</dbReference>
<dbReference type="CDD" id="cd03192">
    <property type="entry name" value="GST_C_Sigma_like"/>
    <property type="match status" value="1"/>
</dbReference>
<name>F2U7D3_SALR5</name>
<feature type="domain" description="GST N-terminal" evidence="2">
    <location>
        <begin position="28"/>
        <end position="105"/>
    </location>
</feature>
<proteinExistence type="predicted"/>
<dbReference type="eggNOG" id="KOG1695">
    <property type="taxonomic scope" value="Eukaryota"/>
</dbReference>
<feature type="compositionally biased region" description="Basic and acidic residues" evidence="1">
    <location>
        <begin position="330"/>
        <end position="341"/>
    </location>
</feature>
<dbReference type="InterPro" id="IPR004046">
    <property type="entry name" value="GST_C"/>
</dbReference>
<dbReference type="STRING" id="946362.F2U7D3"/>
<dbReference type="PROSITE" id="PS50405">
    <property type="entry name" value="GST_CTER"/>
    <property type="match status" value="1"/>
</dbReference>
<dbReference type="RefSeq" id="XP_004994854.1">
    <property type="nucleotide sequence ID" value="XM_004994797.1"/>
</dbReference>
<dbReference type="InterPro" id="IPR010987">
    <property type="entry name" value="Glutathione-S-Trfase_C-like"/>
</dbReference>
<dbReference type="PANTHER" id="PTHR11571">
    <property type="entry name" value="GLUTATHIONE S-TRANSFERASE"/>
    <property type="match status" value="1"/>
</dbReference>
<dbReference type="SFLD" id="SFLDS00019">
    <property type="entry name" value="Glutathione_Transferase_(cytos"/>
    <property type="match status" value="1"/>
</dbReference>
<accession>F2U7D3</accession>
<organism evidence="5">
    <name type="scientific">Salpingoeca rosetta (strain ATCC 50818 / BSB-021)</name>
    <dbReference type="NCBI Taxonomy" id="946362"/>
    <lineage>
        <taxon>Eukaryota</taxon>
        <taxon>Choanoflagellata</taxon>
        <taxon>Craspedida</taxon>
        <taxon>Salpingoecidae</taxon>
        <taxon>Salpingoeca</taxon>
    </lineage>
</organism>
<evidence type="ECO:0000256" key="1">
    <source>
        <dbReference type="SAM" id="MobiDB-lite"/>
    </source>
</evidence>
<gene>
    <name evidence="4" type="ORF">PTSG_03958</name>
</gene>
<protein>
    <recommendedName>
        <fullName evidence="6">Glutathione S-transferase</fullName>
    </recommendedName>
</protein>
<dbReference type="AlphaFoldDB" id="F2U7D3"/>
<dbReference type="PROSITE" id="PS50404">
    <property type="entry name" value="GST_NTER"/>
    <property type="match status" value="1"/>
</dbReference>
<evidence type="ECO:0000259" key="3">
    <source>
        <dbReference type="PROSITE" id="PS50405"/>
    </source>
</evidence>
<dbReference type="InterPro" id="IPR050213">
    <property type="entry name" value="GST_superfamily"/>
</dbReference>
<dbReference type="Gene3D" id="3.40.30.10">
    <property type="entry name" value="Glutaredoxin"/>
    <property type="match status" value="1"/>
</dbReference>
<evidence type="ECO:0000313" key="4">
    <source>
        <dbReference type="EMBL" id="EGD83350.1"/>
    </source>
</evidence>
<dbReference type="OrthoDB" id="414243at2759"/>
<dbReference type="SFLD" id="SFLDG01205">
    <property type="entry name" value="AMPS.1"/>
    <property type="match status" value="1"/>
</dbReference>
<evidence type="ECO:0008006" key="6">
    <source>
        <dbReference type="Google" id="ProtNLM"/>
    </source>
</evidence>
<dbReference type="CDD" id="cd03039">
    <property type="entry name" value="GST_N_Sigma_like"/>
    <property type="match status" value="1"/>
</dbReference>
<dbReference type="GeneID" id="16075434"/>
<dbReference type="InterPro" id="IPR004045">
    <property type="entry name" value="Glutathione_S-Trfase_N"/>
</dbReference>
<dbReference type="SUPFAM" id="SSF52833">
    <property type="entry name" value="Thioredoxin-like"/>
    <property type="match status" value="1"/>
</dbReference>
<dbReference type="GO" id="GO:0006749">
    <property type="term" value="P:glutathione metabolic process"/>
    <property type="evidence" value="ECO:0007669"/>
    <property type="project" value="TreeGrafter"/>
</dbReference>
<sequence length="349" mass="38110">MSQSKEGECNMSACCGGESPMPTDGSKPKYRLVYFDIRGRAEPARLAFHLAGVEFADVRVSRDQWCKLKPKCPYGQLPILQVDGQIIAQSSAIIRFVGKKTNLYPEDHMEAARVDEVIGLIEDINWLIIPTIKERDMERKLAMRRELATDLLPRWLAVLNCKFSNGYVLGPDRISIADLTAFTLIGWLTMGVMDGIPKTIVDKHANLKALQARIAKQPNLQAYFDKHYSKDPVEQAKVFMQVKEYLTAALNKKHCCTETSEWTEKELNKLGDGCGDPTAAAPSSSSSSSPPSSSSAAAAKTAAGGRDDAATEGPPAKKAKAAAHNAQDNKQQEQKDKEQKGGKAAATKA</sequence>
<dbReference type="KEGG" id="sre:PTSG_03958"/>
<dbReference type="EMBL" id="GL832963">
    <property type="protein sequence ID" value="EGD83350.1"/>
    <property type="molecule type" value="Genomic_DNA"/>
</dbReference>
<evidence type="ECO:0000313" key="5">
    <source>
        <dbReference type="Proteomes" id="UP000007799"/>
    </source>
</evidence>